<proteinExistence type="inferred from homology"/>
<organism evidence="3 4">
    <name type="scientific">Tepidiforma flava</name>
    <dbReference type="NCBI Taxonomy" id="3004094"/>
    <lineage>
        <taxon>Bacteria</taxon>
        <taxon>Bacillati</taxon>
        <taxon>Chloroflexota</taxon>
        <taxon>Tepidiformia</taxon>
        <taxon>Tepidiformales</taxon>
        <taxon>Tepidiformaceae</taxon>
        <taxon>Tepidiforma</taxon>
    </lineage>
</organism>
<dbReference type="PANTHER" id="PTHR43128">
    <property type="entry name" value="L-2-HYDROXYCARBOXYLATE DEHYDROGENASE (NAD(P)(+))"/>
    <property type="match status" value="1"/>
</dbReference>
<dbReference type="PRINTS" id="PR00086">
    <property type="entry name" value="LLDHDRGNASE"/>
</dbReference>
<dbReference type="InterPro" id="IPR015955">
    <property type="entry name" value="Lactate_DH/Glyco_Ohase_4_C"/>
</dbReference>
<dbReference type="SUPFAM" id="SSF56327">
    <property type="entry name" value="LDH C-terminal domain-like"/>
    <property type="match status" value="1"/>
</dbReference>
<dbReference type="InterPro" id="IPR001557">
    <property type="entry name" value="L-lactate/malate_DH"/>
</dbReference>
<feature type="domain" description="Lactate/malate dehydrogenase C-terminal" evidence="2">
    <location>
        <begin position="18"/>
        <end position="173"/>
    </location>
</feature>
<dbReference type="EMBL" id="CP115149">
    <property type="protein sequence ID" value="WBL37509.1"/>
    <property type="molecule type" value="Genomic_DNA"/>
</dbReference>
<dbReference type="Pfam" id="PF02866">
    <property type="entry name" value="Ldh_1_C"/>
    <property type="match status" value="1"/>
</dbReference>
<evidence type="ECO:0000313" key="4">
    <source>
        <dbReference type="Proteomes" id="UP001212803"/>
    </source>
</evidence>
<name>A0ABY7MAE7_9CHLR</name>
<gene>
    <name evidence="3" type="ORF">O0235_02290</name>
</gene>
<reference evidence="3 4" key="1">
    <citation type="journal article" date="2023" name="ISME J.">
        <title>Thermophilic Dehalococcoidia with unusual traits shed light on an unexpected past.</title>
        <authorList>
            <person name="Palmer M."/>
            <person name="Covington J.K."/>
            <person name="Zhou E.M."/>
            <person name="Thomas S.C."/>
            <person name="Habib N."/>
            <person name="Seymour C.O."/>
            <person name="Lai D."/>
            <person name="Johnston J."/>
            <person name="Hashimi A."/>
            <person name="Jiao J.Y."/>
            <person name="Muok A.R."/>
            <person name="Liu L."/>
            <person name="Xian W.D."/>
            <person name="Zhi X.Y."/>
            <person name="Li M.M."/>
            <person name="Silva L.P."/>
            <person name="Bowen B.P."/>
            <person name="Louie K."/>
            <person name="Briegel A."/>
            <person name="Pett-Ridge J."/>
            <person name="Weber P.K."/>
            <person name="Tocheva E.I."/>
            <person name="Woyke T."/>
            <person name="Northen T.R."/>
            <person name="Mayali X."/>
            <person name="Li W.J."/>
            <person name="Hedlund B.P."/>
        </authorList>
    </citation>
    <scope>NUCLEOTIDE SEQUENCE [LARGE SCALE GENOMIC DNA]</scope>
    <source>
        <strain evidence="3 4">YIM 72310</strain>
    </source>
</reference>
<dbReference type="InterPro" id="IPR022383">
    <property type="entry name" value="Lactate/malate_DH_C"/>
</dbReference>
<dbReference type="RefSeq" id="WP_270058022.1">
    <property type="nucleotide sequence ID" value="NZ_CP115149.1"/>
</dbReference>
<evidence type="ECO:0000259" key="2">
    <source>
        <dbReference type="Pfam" id="PF02866"/>
    </source>
</evidence>
<dbReference type="PANTHER" id="PTHR43128:SF16">
    <property type="entry name" value="L-LACTATE DEHYDROGENASE"/>
    <property type="match status" value="1"/>
</dbReference>
<accession>A0ABY7MAE7</accession>
<keyword evidence="4" id="KW-1185">Reference proteome</keyword>
<protein>
    <recommendedName>
        <fullName evidence="2">Lactate/malate dehydrogenase C-terminal domain-containing protein</fullName>
    </recommendedName>
</protein>
<dbReference type="Gene3D" id="3.90.110.10">
    <property type="entry name" value="Lactate dehydrogenase/glycoside hydrolase, family 4, C-terminal"/>
    <property type="match status" value="1"/>
</dbReference>
<evidence type="ECO:0000313" key="3">
    <source>
        <dbReference type="EMBL" id="WBL37509.1"/>
    </source>
</evidence>
<sequence length="179" mass="19140">MQASGFPRERVIGQGGALDSARYRYFIAAELGVSVNDVHGYVIGGHTDTTMVPVVSQTRVGGVPLTDLLPAEKVQAIVARAMRGGAEIGELYKTGSAYFAPSAATIAMVEAILLDQRRLIPCSVYHQGEYGIRDVFSGTVCQLGEGGIQRTFELPLTDEERAKVVAAAEATKELLKLLN</sequence>
<evidence type="ECO:0000256" key="1">
    <source>
        <dbReference type="ARBA" id="ARBA00006054"/>
    </source>
</evidence>
<dbReference type="Proteomes" id="UP001212803">
    <property type="component" value="Chromosome"/>
</dbReference>
<comment type="similarity">
    <text evidence="1">Belongs to the LDH/MDH superfamily. LDH family.</text>
</comment>